<dbReference type="CDD" id="cd00778">
    <property type="entry name" value="ProRS_core_arch_euk"/>
    <property type="match status" value="1"/>
</dbReference>
<keyword evidence="3" id="KW-0547">Nucleotide-binding</keyword>
<dbReference type="InterPro" id="IPR002314">
    <property type="entry name" value="aa-tRNA-synt_IIb"/>
</dbReference>
<evidence type="ECO:0000256" key="3">
    <source>
        <dbReference type="ARBA" id="ARBA00022741"/>
    </source>
</evidence>
<organism evidence="11 12">
    <name type="scientific">Cavenderia fasciculata</name>
    <name type="common">Slime mold</name>
    <name type="synonym">Dictyostelium fasciculatum</name>
    <dbReference type="NCBI Taxonomy" id="261658"/>
    <lineage>
        <taxon>Eukaryota</taxon>
        <taxon>Amoebozoa</taxon>
        <taxon>Evosea</taxon>
        <taxon>Eumycetozoa</taxon>
        <taxon>Dictyostelia</taxon>
        <taxon>Acytosteliales</taxon>
        <taxon>Cavenderiaceae</taxon>
        <taxon>Cavenderia</taxon>
    </lineage>
</organism>
<keyword evidence="4" id="KW-0067">ATP-binding</keyword>
<keyword evidence="5" id="KW-0648">Protein biosynthesis</keyword>
<proteinExistence type="inferred from homology"/>
<dbReference type="Proteomes" id="UP000007797">
    <property type="component" value="Unassembled WGS sequence"/>
</dbReference>
<evidence type="ECO:0000256" key="1">
    <source>
        <dbReference type="ARBA" id="ARBA00012831"/>
    </source>
</evidence>
<keyword evidence="2" id="KW-0436">Ligase</keyword>
<dbReference type="GO" id="GO:0005524">
    <property type="term" value="F:ATP binding"/>
    <property type="evidence" value="ECO:0007669"/>
    <property type="project" value="UniProtKB-KW"/>
</dbReference>
<evidence type="ECO:0000256" key="4">
    <source>
        <dbReference type="ARBA" id="ARBA00022840"/>
    </source>
</evidence>
<protein>
    <recommendedName>
        <fullName evidence="1">proline--tRNA ligase</fullName>
        <ecNumber evidence="1">6.1.1.15</ecNumber>
    </recommendedName>
    <alternativeName>
        <fullName evidence="7">Prolyl-tRNA synthetase</fullName>
    </alternativeName>
</protein>
<dbReference type="SMART" id="SM00946">
    <property type="entry name" value="ProRS-C_1"/>
    <property type="match status" value="1"/>
</dbReference>
<dbReference type="HAMAP" id="MF_01571">
    <property type="entry name" value="Pro_tRNA_synth_type3"/>
    <property type="match status" value="1"/>
</dbReference>
<dbReference type="OMA" id="EVYWVTH"/>
<evidence type="ECO:0000256" key="7">
    <source>
        <dbReference type="ARBA" id="ARBA00029731"/>
    </source>
</evidence>
<dbReference type="GeneID" id="14877064"/>
<dbReference type="STRING" id="1054147.F4PGV1"/>
<evidence type="ECO:0000259" key="10">
    <source>
        <dbReference type="PROSITE" id="PS50862"/>
    </source>
</evidence>
<evidence type="ECO:0000256" key="6">
    <source>
        <dbReference type="ARBA" id="ARBA00023146"/>
    </source>
</evidence>
<dbReference type="InterPro" id="IPR017449">
    <property type="entry name" value="Pro-tRNA_synth_II"/>
</dbReference>
<dbReference type="Gene3D" id="3.40.50.800">
    <property type="entry name" value="Anticodon-binding domain"/>
    <property type="match status" value="1"/>
</dbReference>
<feature type="compositionally biased region" description="Basic residues" evidence="9">
    <location>
        <begin position="74"/>
        <end position="83"/>
    </location>
</feature>
<keyword evidence="12" id="KW-1185">Reference proteome</keyword>
<dbReference type="OrthoDB" id="1350766at2759"/>
<dbReference type="GO" id="GO:0004827">
    <property type="term" value="F:proline-tRNA ligase activity"/>
    <property type="evidence" value="ECO:0007669"/>
    <property type="project" value="UniProtKB-EC"/>
</dbReference>
<dbReference type="InterPro" id="IPR033721">
    <property type="entry name" value="ProRS_core_arch_euk"/>
</dbReference>
<dbReference type="InterPro" id="IPR016061">
    <property type="entry name" value="Pro-tRNA_ligase_II_C"/>
</dbReference>
<dbReference type="InterPro" id="IPR002316">
    <property type="entry name" value="Pro-tRNA-ligase_IIa"/>
</dbReference>
<gene>
    <name evidence="11" type="primary">proS</name>
    <name evidence="11" type="ORF">DFA_03180</name>
</gene>
<reference evidence="12" key="1">
    <citation type="journal article" date="2011" name="Genome Res.">
        <title>Phylogeny-wide analysis of social amoeba genomes highlights ancient origins for complex intercellular communication.</title>
        <authorList>
            <person name="Heidel A.J."/>
            <person name="Lawal H.M."/>
            <person name="Felder M."/>
            <person name="Schilde C."/>
            <person name="Helps N.R."/>
            <person name="Tunggal B."/>
            <person name="Rivero F."/>
            <person name="John U."/>
            <person name="Schleicher M."/>
            <person name="Eichinger L."/>
            <person name="Platzer M."/>
            <person name="Noegel A.A."/>
            <person name="Schaap P."/>
            <person name="Gloeckner G."/>
        </authorList>
    </citation>
    <scope>NUCLEOTIDE SEQUENCE [LARGE SCALE GENOMIC DNA]</scope>
    <source>
        <strain evidence="12">SH3</strain>
    </source>
</reference>
<dbReference type="Pfam" id="PF03129">
    <property type="entry name" value="HGTP_anticodon"/>
    <property type="match status" value="1"/>
</dbReference>
<dbReference type="InterPro" id="IPR004154">
    <property type="entry name" value="Anticodon-bd"/>
</dbReference>
<evidence type="ECO:0000256" key="8">
    <source>
        <dbReference type="ARBA" id="ARBA00047671"/>
    </source>
</evidence>
<dbReference type="KEGG" id="dfa:DFA_03180"/>
<dbReference type="Gene3D" id="3.30.930.10">
    <property type="entry name" value="Bira Bifunctional Protein, Domain 2"/>
    <property type="match status" value="1"/>
</dbReference>
<dbReference type="InterPro" id="IPR004499">
    <property type="entry name" value="Pro-tRNA-ligase_IIa_arc-type"/>
</dbReference>
<dbReference type="EMBL" id="GL883006">
    <property type="protein sequence ID" value="EGG24935.1"/>
    <property type="molecule type" value="Genomic_DNA"/>
</dbReference>
<dbReference type="AlphaFoldDB" id="F4PGV1"/>
<dbReference type="SUPFAM" id="SSF55681">
    <property type="entry name" value="Class II aaRS and biotin synthetases"/>
    <property type="match status" value="1"/>
</dbReference>
<sequence>MLLFKTTFASSQYSITDCFISKQKHIYYIIILSSTTTTTTMSESNTNTNEVTATPVAAAATPVVAAGGDAAPKREKREKKEKKEKKEVVAKPISGKEAKDKLNGAGVAKEEDFSEWYTNVITRAEMVDYYDVSGCYILRPWSYSIWEQIQGFFDGEIKKLGVQNAYFPLFVSEKALATEEDHIEGFAPEVAWVTKSGQSELSEPIAIRPTSETIMYPAYANWIRSHRDLPLKLNQWVNVVRWEFKRPVPFLRSREFLWQEGHTVYATKEEADKEVFNILRLYKRVYEDLLAVPVVEGIKSEKEKFAGGLYTSTIEGFIPSNGRAIQAATSHALGQNFSKMFNIEFENTDGKKALAWQNSWGLTTRSIGVMVMVHGDDNGLVLPPRIAPIQVVILPFYFKDTSSEEIDNKAAEVLALLQAAGIRAQVDNRTGYSPRDKHVHWELKGVPIRIEIGPKDLVNKVVVFCRRDVPGKEGKFSVPEEGLALKTKAVLDEIQANLLARATKTRNDNVSVITKWEEFIPELDKKHIVLAPWCEAPACEENIKKVSNEESLKNAKNKAESEKGFCLTGAAKSLCIPLNVEDVDKKVPALTGETQCFGCGCESKATKWTLFGRSY</sequence>
<dbReference type="SUPFAM" id="SSF64586">
    <property type="entry name" value="C-terminal domain of ProRS"/>
    <property type="match status" value="1"/>
</dbReference>
<evidence type="ECO:0000256" key="5">
    <source>
        <dbReference type="ARBA" id="ARBA00022917"/>
    </source>
</evidence>
<dbReference type="InterPro" id="IPR036621">
    <property type="entry name" value="Anticodon-bd_dom_sf"/>
</dbReference>
<evidence type="ECO:0000256" key="2">
    <source>
        <dbReference type="ARBA" id="ARBA00022598"/>
    </source>
</evidence>
<dbReference type="InterPro" id="IPR045864">
    <property type="entry name" value="aa-tRNA-synth_II/BPL/LPL"/>
</dbReference>
<dbReference type="EC" id="6.1.1.15" evidence="1"/>
<accession>F4PGV1</accession>
<dbReference type="PANTHER" id="PTHR43382:SF2">
    <property type="entry name" value="BIFUNCTIONAL GLUTAMATE_PROLINE--TRNA LIGASE"/>
    <property type="match status" value="1"/>
</dbReference>
<dbReference type="Gene3D" id="3.30.110.30">
    <property type="entry name" value="C-terminal domain of ProRS"/>
    <property type="match status" value="1"/>
</dbReference>
<dbReference type="PANTHER" id="PTHR43382">
    <property type="entry name" value="PROLYL-TRNA SYNTHETASE"/>
    <property type="match status" value="1"/>
</dbReference>
<name>F4PGV1_CACFS</name>
<dbReference type="Pfam" id="PF09180">
    <property type="entry name" value="ProRS-C_1"/>
    <property type="match status" value="1"/>
</dbReference>
<dbReference type="FunFam" id="3.30.930.10:FF:000007">
    <property type="entry name" value="Bifunctional glutamate/proline--tRNA ligase"/>
    <property type="match status" value="1"/>
</dbReference>
<keyword evidence="6" id="KW-0030">Aminoacyl-tRNA synthetase</keyword>
<dbReference type="RefSeq" id="XP_004362786.1">
    <property type="nucleotide sequence ID" value="XM_004362729.1"/>
</dbReference>
<dbReference type="GO" id="GO:0006433">
    <property type="term" value="P:prolyl-tRNA aminoacylation"/>
    <property type="evidence" value="ECO:0007669"/>
    <property type="project" value="InterPro"/>
</dbReference>
<dbReference type="GO" id="GO:0017101">
    <property type="term" value="C:aminoacyl-tRNA synthetase multienzyme complex"/>
    <property type="evidence" value="ECO:0007669"/>
    <property type="project" value="TreeGrafter"/>
</dbReference>
<dbReference type="InterPro" id="IPR006195">
    <property type="entry name" value="aa-tRNA-synth_II"/>
</dbReference>
<dbReference type="FunFam" id="3.30.110.30:FF:000001">
    <property type="entry name" value="Bifunctional glutamate/proline--tRNA ligase"/>
    <property type="match status" value="1"/>
</dbReference>
<dbReference type="PRINTS" id="PR01046">
    <property type="entry name" value="TRNASYNTHPRO"/>
</dbReference>
<dbReference type="PROSITE" id="PS50862">
    <property type="entry name" value="AA_TRNA_LIGASE_II"/>
    <property type="match status" value="1"/>
</dbReference>
<dbReference type="CDD" id="cd00862">
    <property type="entry name" value="ProRS_anticodon_zinc"/>
    <property type="match status" value="1"/>
</dbReference>
<comment type="catalytic activity">
    <reaction evidence="8">
        <text>tRNA(Pro) + L-proline + ATP = L-prolyl-tRNA(Pro) + AMP + diphosphate</text>
        <dbReference type="Rhea" id="RHEA:14305"/>
        <dbReference type="Rhea" id="RHEA-COMP:9700"/>
        <dbReference type="Rhea" id="RHEA-COMP:9702"/>
        <dbReference type="ChEBI" id="CHEBI:30616"/>
        <dbReference type="ChEBI" id="CHEBI:33019"/>
        <dbReference type="ChEBI" id="CHEBI:60039"/>
        <dbReference type="ChEBI" id="CHEBI:78442"/>
        <dbReference type="ChEBI" id="CHEBI:78532"/>
        <dbReference type="ChEBI" id="CHEBI:456215"/>
        <dbReference type="EC" id="6.1.1.15"/>
    </reaction>
</comment>
<evidence type="ECO:0000256" key="9">
    <source>
        <dbReference type="SAM" id="MobiDB-lite"/>
    </source>
</evidence>
<evidence type="ECO:0000313" key="12">
    <source>
        <dbReference type="Proteomes" id="UP000007797"/>
    </source>
</evidence>
<feature type="region of interest" description="Disordered" evidence="9">
    <location>
        <begin position="67"/>
        <end position="90"/>
    </location>
</feature>
<dbReference type="NCBIfam" id="TIGR00408">
    <property type="entry name" value="proS_fam_I"/>
    <property type="match status" value="1"/>
</dbReference>
<dbReference type="SUPFAM" id="SSF52954">
    <property type="entry name" value="Class II aaRS ABD-related"/>
    <property type="match status" value="1"/>
</dbReference>
<dbReference type="Pfam" id="PF00587">
    <property type="entry name" value="tRNA-synt_2b"/>
    <property type="match status" value="1"/>
</dbReference>
<feature type="domain" description="Aminoacyl-transfer RNA synthetases class-II family profile" evidence="10">
    <location>
        <begin position="143"/>
        <end position="383"/>
    </location>
</feature>
<dbReference type="GO" id="GO:0005737">
    <property type="term" value="C:cytoplasm"/>
    <property type="evidence" value="ECO:0007669"/>
    <property type="project" value="InterPro"/>
</dbReference>
<evidence type="ECO:0000313" key="11">
    <source>
        <dbReference type="EMBL" id="EGG24935.1"/>
    </source>
</evidence>